<accession>A0A380FGI6</accession>
<gene>
    <name evidence="1" type="ORF">NCTC12195_02137</name>
</gene>
<evidence type="ECO:0000313" key="2">
    <source>
        <dbReference type="Proteomes" id="UP000255277"/>
    </source>
</evidence>
<dbReference type="AlphaFoldDB" id="A0A380FGI6"/>
<organism evidence="1 2">
    <name type="scientific">Staphylococcus gallinarum</name>
    <dbReference type="NCBI Taxonomy" id="1293"/>
    <lineage>
        <taxon>Bacteria</taxon>
        <taxon>Bacillati</taxon>
        <taxon>Bacillota</taxon>
        <taxon>Bacilli</taxon>
        <taxon>Bacillales</taxon>
        <taxon>Staphylococcaceae</taxon>
        <taxon>Staphylococcus</taxon>
    </lineage>
</organism>
<protein>
    <submittedName>
        <fullName evidence="1">L-serine deaminase alpha subunit</fullName>
    </submittedName>
</protein>
<dbReference type="Proteomes" id="UP000255277">
    <property type="component" value="Unassembled WGS sequence"/>
</dbReference>
<reference evidence="1 2" key="1">
    <citation type="submission" date="2018-06" db="EMBL/GenBank/DDBJ databases">
        <authorList>
            <consortium name="Pathogen Informatics"/>
            <person name="Doyle S."/>
        </authorList>
    </citation>
    <scope>NUCLEOTIDE SEQUENCE [LARGE SCALE GENOMIC DNA]</scope>
    <source>
        <strain evidence="1 2">NCTC12195</strain>
    </source>
</reference>
<sequence>MHYVNHKIKKIHEIMLEQEMEVTGLSEAEIYAHMDKKFTNNGKMP</sequence>
<dbReference type="EMBL" id="UHDK01000001">
    <property type="protein sequence ID" value="SUM32689.1"/>
    <property type="molecule type" value="Genomic_DNA"/>
</dbReference>
<evidence type="ECO:0000313" key="1">
    <source>
        <dbReference type="EMBL" id="SUM32689.1"/>
    </source>
</evidence>
<name>A0A380FGI6_STAGA</name>
<proteinExistence type="predicted"/>